<dbReference type="Pfam" id="PF00708">
    <property type="entry name" value="Acylphosphatase"/>
    <property type="match status" value="1"/>
</dbReference>
<proteinExistence type="inferred from homology"/>
<dbReference type="InterPro" id="IPR051060">
    <property type="entry name" value="Carbamoyltrans_HypF-like"/>
</dbReference>
<organism evidence="12 13">
    <name type="scientific">Dechloromonas denitrificans</name>
    <dbReference type="NCBI Taxonomy" id="281362"/>
    <lineage>
        <taxon>Bacteria</taxon>
        <taxon>Pseudomonadati</taxon>
        <taxon>Pseudomonadota</taxon>
        <taxon>Betaproteobacteria</taxon>
        <taxon>Rhodocyclales</taxon>
        <taxon>Azonexaceae</taxon>
        <taxon>Dechloromonas</taxon>
    </lineage>
</organism>
<comment type="caution">
    <text evidence="12">The sequence shown here is derived from an EMBL/GenBank/DDBJ whole genome shotgun (WGS) entry which is preliminary data.</text>
</comment>
<dbReference type="InterPro" id="IPR006070">
    <property type="entry name" value="Sua5-like_dom"/>
</dbReference>
<evidence type="ECO:0000256" key="3">
    <source>
        <dbReference type="ARBA" id="ARBA00022598"/>
    </source>
</evidence>
<dbReference type="InterPro" id="IPR017945">
    <property type="entry name" value="DHBP_synth_RibB-like_a/b_dom"/>
</dbReference>
<dbReference type="Proteomes" id="UP000070186">
    <property type="component" value="Unassembled WGS sequence"/>
</dbReference>
<evidence type="ECO:0000256" key="9">
    <source>
        <dbReference type="PROSITE-ProRule" id="PRU00520"/>
    </source>
</evidence>
<dbReference type="GO" id="GO:0016743">
    <property type="term" value="F:carboxyl- or carbamoyltransferase activity"/>
    <property type="evidence" value="ECO:0007669"/>
    <property type="project" value="UniProtKB-UniRule"/>
</dbReference>
<sequence length="771" mass="80826">MSGRLLRIRGLVQGVGFRPYVWRLANELGLNGWVRNDGAGVTLAVDGAKMAEFITRLPNEIPRLARIDDIVSETAEVSDSGFAIRDSVADSVGTAIGPDAALCPACIAELCDPANRRWRYAFTTCTHCGPRYTVSRRIPYDRAQTSLAAFPLCPPCASEYTDPVDRRFHAETTCCPACGPQLSLLDAAGQPLAGDPIGETLRLLQAGRIVAIKGLGGFHLACDARNTAAVAELRRRKQREAKPFAVMALNAAALAGYAEIGAAELGLLRSAAAPVVLCAKGAGELPGIAPALASLGVMLPATPLHLLLWHEAAGRPSGSDWLAQENELLLVMTSANPHGEPLVTGNAEALARLAGLADAYLVHDRDIVVRCDDSVLRATADGPSFIRRARGYVPLPIALSNGGPSVLALGGYLKNTVCLLKGKEAFLSQHIGGLDNAAAIAFLEETVAHLLAILDVRPELIVHDLHPDYPSTQLALRLAAELGVPALAVGHHQAHLAAICAEHGVNEPIIGLALDGVGLGPDGGAWGGELLRLDGARCDRLGHLAPLKLPGGDRAAREPWRMALSALHGAGLGYRVGGWLKQRYPERDGGPLLTMLARDLRCPPTSSLGRWFDAAAGLLGVCEISQYEGQAAMLLESLAVAHGPVPPLADGFVLRDGGLDLSPLIGALLVCHDAAEGAALFHATVAAGLAAWVVQALAPQGGFLRGAVHGSKEAKIAVGGGCAMNALLMTALRRHLETAGLTLLEARQAPPNDGGLALGQAWLARKMFKER</sequence>
<evidence type="ECO:0000256" key="4">
    <source>
        <dbReference type="ARBA" id="ARBA00022723"/>
    </source>
</evidence>
<dbReference type="Gene3D" id="3.30.110.120">
    <property type="match status" value="1"/>
</dbReference>
<dbReference type="STRING" id="281362.AT959_17960"/>
<name>A0A133XFT7_9RHOO</name>
<keyword evidence="12" id="KW-0808">Transferase</keyword>
<keyword evidence="5" id="KW-0863">Zinc-finger</keyword>
<dbReference type="PROSITE" id="PS51163">
    <property type="entry name" value="YRDC"/>
    <property type="match status" value="1"/>
</dbReference>
<dbReference type="EMBL" id="LODL01000035">
    <property type="protein sequence ID" value="KXB29807.1"/>
    <property type="molecule type" value="Genomic_DNA"/>
</dbReference>
<dbReference type="GO" id="GO:0016874">
    <property type="term" value="F:ligase activity"/>
    <property type="evidence" value="ECO:0007669"/>
    <property type="project" value="UniProtKB-UniRule"/>
</dbReference>
<evidence type="ECO:0000256" key="5">
    <source>
        <dbReference type="ARBA" id="ARBA00022771"/>
    </source>
</evidence>
<dbReference type="GO" id="GO:0003725">
    <property type="term" value="F:double-stranded RNA binding"/>
    <property type="evidence" value="ECO:0007669"/>
    <property type="project" value="InterPro"/>
</dbReference>
<dbReference type="InterPro" id="IPR041440">
    <property type="entry name" value="HypF_C"/>
</dbReference>
<evidence type="ECO:0000259" key="11">
    <source>
        <dbReference type="PROSITE" id="PS51163"/>
    </source>
</evidence>
<dbReference type="PIRSF" id="PIRSF006256">
    <property type="entry name" value="CMPcnvr_hdrg_mat"/>
    <property type="match status" value="1"/>
</dbReference>
<dbReference type="GO" id="GO:0003998">
    <property type="term" value="F:acylphosphatase activity"/>
    <property type="evidence" value="ECO:0007669"/>
    <property type="project" value="UniProtKB-EC"/>
</dbReference>
<keyword evidence="6" id="KW-0862">Zinc</keyword>
<dbReference type="InterPro" id="IPR055128">
    <property type="entry name" value="HypF_C_2"/>
</dbReference>
<keyword evidence="9" id="KW-0378">Hydrolase</keyword>
<comment type="catalytic activity">
    <reaction evidence="7 8">
        <text>C-terminal L-cysteinyl-[HypE protein] + carbamoyl phosphate + ATP + H2O = C-terminal S-carboxamide-L-cysteinyl-[HypE protein] + AMP + phosphate + diphosphate + H(+)</text>
        <dbReference type="Rhea" id="RHEA:55636"/>
        <dbReference type="Rhea" id="RHEA-COMP:14247"/>
        <dbReference type="Rhea" id="RHEA-COMP:14392"/>
        <dbReference type="ChEBI" id="CHEBI:15377"/>
        <dbReference type="ChEBI" id="CHEBI:15378"/>
        <dbReference type="ChEBI" id="CHEBI:30616"/>
        <dbReference type="ChEBI" id="CHEBI:33019"/>
        <dbReference type="ChEBI" id="CHEBI:43474"/>
        <dbReference type="ChEBI" id="CHEBI:58228"/>
        <dbReference type="ChEBI" id="CHEBI:76913"/>
        <dbReference type="ChEBI" id="CHEBI:139126"/>
        <dbReference type="ChEBI" id="CHEBI:456215"/>
    </reaction>
</comment>
<dbReference type="RefSeq" id="WP_066886147.1">
    <property type="nucleotide sequence ID" value="NZ_LODL01000035.1"/>
</dbReference>
<protein>
    <recommendedName>
        <fullName evidence="8">Carbamoyltransferase HypF</fullName>
        <ecNumber evidence="8">6.2.-.-</ecNumber>
    </recommendedName>
</protein>
<dbReference type="Gene3D" id="3.30.420.360">
    <property type="match status" value="1"/>
</dbReference>
<dbReference type="Pfam" id="PF07503">
    <property type="entry name" value="zf-HYPF"/>
    <property type="match status" value="2"/>
</dbReference>
<dbReference type="InterPro" id="IPR004421">
    <property type="entry name" value="Carbamoyltransferase_HypF"/>
</dbReference>
<dbReference type="UniPathway" id="UPA00335"/>
<keyword evidence="3" id="KW-0436">Ligase</keyword>
<evidence type="ECO:0000313" key="12">
    <source>
        <dbReference type="EMBL" id="KXB29807.1"/>
    </source>
</evidence>
<dbReference type="Pfam" id="PF17788">
    <property type="entry name" value="HypF_C"/>
    <property type="match status" value="1"/>
</dbReference>
<feature type="active site" evidence="9">
    <location>
        <position position="18"/>
    </location>
</feature>
<dbReference type="InterPro" id="IPR001792">
    <property type="entry name" value="Acylphosphatase-like_dom"/>
</dbReference>
<dbReference type="SUPFAM" id="SSF55821">
    <property type="entry name" value="YrdC/RibB"/>
    <property type="match status" value="1"/>
</dbReference>
<feature type="active site" evidence="9">
    <location>
        <position position="36"/>
    </location>
</feature>
<dbReference type="NCBIfam" id="TIGR00143">
    <property type="entry name" value="hypF"/>
    <property type="match status" value="1"/>
</dbReference>
<dbReference type="Gene3D" id="3.30.420.40">
    <property type="match status" value="1"/>
</dbReference>
<dbReference type="GO" id="GO:0008270">
    <property type="term" value="F:zinc ion binding"/>
    <property type="evidence" value="ECO:0007669"/>
    <property type="project" value="UniProtKB-KW"/>
</dbReference>
<dbReference type="AlphaFoldDB" id="A0A133XFT7"/>
<comment type="function">
    <text evidence="8">Involved in the maturation of [NiFe] hydrogenases. Along with HypE, it catalyzes the synthesis of the CN ligands of the active site iron of [NiFe]-hydrogenases. HypF functions as a carbamoyl transferase using carbamoylphosphate as a substrate and transferring the carboxamido moiety in an ATP-dependent reaction to the thiolate of the C-terminal cysteine of HypE yielding a protein-S-carboxamide.</text>
</comment>
<dbReference type="EC" id="6.2.-.-" evidence="8"/>
<dbReference type="PROSITE" id="PS51160">
    <property type="entry name" value="ACYLPHOSPHATASE_3"/>
    <property type="match status" value="1"/>
</dbReference>
<accession>A0A133XFT7</accession>
<dbReference type="InterPro" id="IPR036046">
    <property type="entry name" value="Acylphosphatase-like_dom_sf"/>
</dbReference>
<reference evidence="12 13" key="1">
    <citation type="submission" date="2015-12" db="EMBL/GenBank/DDBJ databases">
        <title>Nitrous oxide reduction kinetics distinguish bacteria harboring typical versus atypical NosZ.</title>
        <authorList>
            <person name="Yoon S."/>
            <person name="Nissen S."/>
            <person name="Park D."/>
            <person name="Sanford R.A."/>
            <person name="Loeffler F.E."/>
        </authorList>
    </citation>
    <scope>NUCLEOTIDE SEQUENCE [LARGE SCALE GENOMIC DNA]</scope>
    <source>
        <strain evidence="12 13">ATCC BAA-841</strain>
    </source>
</reference>
<evidence type="ECO:0000256" key="1">
    <source>
        <dbReference type="ARBA" id="ARBA00004711"/>
    </source>
</evidence>
<dbReference type="Pfam" id="PF22521">
    <property type="entry name" value="HypF_C_2"/>
    <property type="match status" value="1"/>
</dbReference>
<dbReference type="PANTHER" id="PTHR42959">
    <property type="entry name" value="CARBAMOYLTRANSFERASE"/>
    <property type="match status" value="1"/>
</dbReference>
<comment type="pathway">
    <text evidence="1 8">Protein modification; [NiFe] hydrogenase maturation.</text>
</comment>
<dbReference type="SUPFAM" id="SSF54975">
    <property type="entry name" value="Acylphosphatase/BLUF domain-like"/>
    <property type="match status" value="1"/>
</dbReference>
<keyword evidence="4" id="KW-0479">Metal-binding</keyword>
<comment type="catalytic activity">
    <reaction evidence="9">
        <text>an acyl phosphate + H2O = a carboxylate + phosphate + H(+)</text>
        <dbReference type="Rhea" id="RHEA:14965"/>
        <dbReference type="ChEBI" id="CHEBI:15377"/>
        <dbReference type="ChEBI" id="CHEBI:15378"/>
        <dbReference type="ChEBI" id="CHEBI:29067"/>
        <dbReference type="ChEBI" id="CHEBI:43474"/>
        <dbReference type="ChEBI" id="CHEBI:59918"/>
        <dbReference type="EC" id="3.6.1.7"/>
    </reaction>
</comment>
<dbReference type="PANTHER" id="PTHR42959:SF1">
    <property type="entry name" value="CARBAMOYLTRANSFERASE HYPF"/>
    <property type="match status" value="1"/>
</dbReference>
<dbReference type="GO" id="GO:0051604">
    <property type="term" value="P:protein maturation"/>
    <property type="evidence" value="ECO:0007669"/>
    <property type="project" value="TreeGrafter"/>
</dbReference>
<feature type="domain" description="YrdC-like" evidence="11">
    <location>
        <begin position="194"/>
        <end position="391"/>
    </location>
</feature>
<comment type="similarity">
    <text evidence="2 8">Belongs to the carbamoyltransferase HypF family.</text>
</comment>
<evidence type="ECO:0000256" key="7">
    <source>
        <dbReference type="ARBA" id="ARBA00048220"/>
    </source>
</evidence>
<evidence type="ECO:0000313" key="13">
    <source>
        <dbReference type="Proteomes" id="UP000070186"/>
    </source>
</evidence>
<keyword evidence="13" id="KW-1185">Reference proteome</keyword>
<dbReference type="PROSITE" id="PS00150">
    <property type="entry name" value="ACYLPHOSPHATASE_1"/>
    <property type="match status" value="1"/>
</dbReference>
<evidence type="ECO:0000256" key="8">
    <source>
        <dbReference type="PIRNR" id="PIRNR006256"/>
    </source>
</evidence>
<dbReference type="Gene3D" id="3.90.870.50">
    <property type="match status" value="1"/>
</dbReference>
<evidence type="ECO:0000259" key="10">
    <source>
        <dbReference type="PROSITE" id="PS51160"/>
    </source>
</evidence>
<dbReference type="InterPro" id="IPR017968">
    <property type="entry name" value="Acylphosphatase_CS"/>
</dbReference>
<dbReference type="InterPro" id="IPR011125">
    <property type="entry name" value="Znf_HypF"/>
</dbReference>
<feature type="domain" description="Acylphosphatase-like" evidence="10">
    <location>
        <begin position="3"/>
        <end position="86"/>
    </location>
</feature>
<evidence type="ECO:0000256" key="6">
    <source>
        <dbReference type="ARBA" id="ARBA00022833"/>
    </source>
</evidence>
<gene>
    <name evidence="12" type="ORF">AT959_17960</name>
</gene>
<evidence type="ECO:0000256" key="2">
    <source>
        <dbReference type="ARBA" id="ARBA00008097"/>
    </source>
</evidence>
<dbReference type="Pfam" id="PF01300">
    <property type="entry name" value="Sua5_yciO_yrdC"/>
    <property type="match status" value="1"/>
</dbReference>